<name>A0ABD2AGH9_VESSQ</name>
<feature type="region of interest" description="Disordered" evidence="1">
    <location>
        <begin position="1"/>
        <end position="68"/>
    </location>
</feature>
<evidence type="ECO:0000256" key="1">
    <source>
        <dbReference type="SAM" id="MobiDB-lite"/>
    </source>
</evidence>
<sequence>MRCCIESERDGESRRRVENGARSGKDKDNDKVEQGDEEEEEEEEEEKKEEEIEEEEKPRNEMKSDCTPAHSACPLQLLLSGSCVLSSDSCHGLLPSVSISFLLRVKSHSSSIGSGAFEGDHVQATRRRRNRLSFSSVD</sequence>
<dbReference type="AlphaFoldDB" id="A0ABD2AGH9"/>
<feature type="compositionally biased region" description="Basic and acidic residues" evidence="1">
    <location>
        <begin position="1"/>
        <end position="34"/>
    </location>
</feature>
<reference evidence="2 3" key="1">
    <citation type="journal article" date="2024" name="Ann. Entomol. Soc. Am.">
        <title>Genomic analyses of the southern and eastern yellowjacket wasps (Hymenoptera: Vespidae) reveal evolutionary signatures of social life.</title>
        <authorList>
            <person name="Catto M.A."/>
            <person name="Caine P.B."/>
            <person name="Orr S.E."/>
            <person name="Hunt B.G."/>
            <person name="Goodisman M.A.D."/>
        </authorList>
    </citation>
    <scope>NUCLEOTIDE SEQUENCE [LARGE SCALE GENOMIC DNA]</scope>
    <source>
        <strain evidence="2">233</strain>
        <tissue evidence="2">Head and thorax</tissue>
    </source>
</reference>
<gene>
    <name evidence="2" type="ORF">V1478_010973</name>
</gene>
<protein>
    <submittedName>
        <fullName evidence="2">Uncharacterized protein</fullName>
    </submittedName>
</protein>
<accession>A0ABD2AGH9</accession>
<evidence type="ECO:0000313" key="2">
    <source>
        <dbReference type="EMBL" id="KAL2719511.1"/>
    </source>
</evidence>
<comment type="caution">
    <text evidence="2">The sequence shown here is derived from an EMBL/GenBank/DDBJ whole genome shotgun (WGS) entry which is preliminary data.</text>
</comment>
<proteinExistence type="predicted"/>
<dbReference type="EMBL" id="JAUDFV010000149">
    <property type="protein sequence ID" value="KAL2719511.1"/>
    <property type="molecule type" value="Genomic_DNA"/>
</dbReference>
<evidence type="ECO:0000313" key="3">
    <source>
        <dbReference type="Proteomes" id="UP001607302"/>
    </source>
</evidence>
<feature type="compositionally biased region" description="Acidic residues" evidence="1">
    <location>
        <begin position="35"/>
        <end position="55"/>
    </location>
</feature>
<dbReference type="Proteomes" id="UP001607302">
    <property type="component" value="Unassembled WGS sequence"/>
</dbReference>
<feature type="region of interest" description="Disordered" evidence="1">
    <location>
        <begin position="114"/>
        <end position="138"/>
    </location>
</feature>
<organism evidence="2 3">
    <name type="scientific">Vespula squamosa</name>
    <name type="common">Southern yellow jacket</name>
    <name type="synonym">Wasp</name>
    <dbReference type="NCBI Taxonomy" id="30214"/>
    <lineage>
        <taxon>Eukaryota</taxon>
        <taxon>Metazoa</taxon>
        <taxon>Ecdysozoa</taxon>
        <taxon>Arthropoda</taxon>
        <taxon>Hexapoda</taxon>
        <taxon>Insecta</taxon>
        <taxon>Pterygota</taxon>
        <taxon>Neoptera</taxon>
        <taxon>Endopterygota</taxon>
        <taxon>Hymenoptera</taxon>
        <taxon>Apocrita</taxon>
        <taxon>Aculeata</taxon>
        <taxon>Vespoidea</taxon>
        <taxon>Vespidae</taxon>
        <taxon>Vespinae</taxon>
        <taxon>Vespula</taxon>
    </lineage>
</organism>
<keyword evidence="3" id="KW-1185">Reference proteome</keyword>